<feature type="transmembrane region" description="Helical" evidence="6">
    <location>
        <begin position="57"/>
        <end position="77"/>
    </location>
</feature>
<keyword evidence="9" id="KW-0328">Glycosyltransferase</keyword>
<dbReference type="Proteomes" id="UP000321154">
    <property type="component" value="Unassembled WGS sequence"/>
</dbReference>
<dbReference type="InterPro" id="IPR027379">
    <property type="entry name" value="CLS_N"/>
</dbReference>
<keyword evidence="2" id="KW-1003">Cell membrane</keyword>
<reference evidence="8 10" key="1">
    <citation type="submission" date="2019-07" db="EMBL/GenBank/DDBJ databases">
        <title>Whole genome shotgun sequence of Frigoribacterium faeni NBRC 103066.</title>
        <authorList>
            <person name="Hosoyama A."/>
            <person name="Uohara A."/>
            <person name="Ohji S."/>
            <person name="Ichikawa N."/>
        </authorList>
    </citation>
    <scope>NUCLEOTIDE SEQUENCE [LARGE SCALE GENOMIC DNA]</scope>
    <source>
        <strain evidence="8 10">NBRC 103066</strain>
    </source>
</reference>
<evidence type="ECO:0000313" key="8">
    <source>
        <dbReference type="EMBL" id="GEK82204.1"/>
    </source>
</evidence>
<protein>
    <submittedName>
        <fullName evidence="9">Gpi18-like mannosyltransferase</fullName>
    </submittedName>
</protein>
<evidence type="ECO:0000256" key="5">
    <source>
        <dbReference type="ARBA" id="ARBA00023136"/>
    </source>
</evidence>
<keyword evidence="3 6" id="KW-0812">Transmembrane</keyword>
<dbReference type="GO" id="GO:0016757">
    <property type="term" value="F:glycosyltransferase activity"/>
    <property type="evidence" value="ECO:0007669"/>
    <property type="project" value="UniProtKB-KW"/>
</dbReference>
<dbReference type="Proteomes" id="UP000522688">
    <property type="component" value="Unassembled WGS sequence"/>
</dbReference>
<dbReference type="GO" id="GO:0005886">
    <property type="term" value="C:plasma membrane"/>
    <property type="evidence" value="ECO:0007669"/>
    <property type="project" value="UniProtKB-SubCell"/>
</dbReference>
<keyword evidence="5 6" id="KW-0472">Membrane</keyword>
<dbReference type="Pfam" id="PF13396">
    <property type="entry name" value="PLDc_N"/>
    <property type="match status" value="1"/>
</dbReference>
<accession>A0A7W3PJG9</accession>
<evidence type="ECO:0000313" key="9">
    <source>
        <dbReference type="EMBL" id="MBA8813822.1"/>
    </source>
</evidence>
<dbReference type="AlphaFoldDB" id="A0A7W3PJG9"/>
<organism evidence="9 11">
    <name type="scientific">Frigoribacterium faeni</name>
    <dbReference type="NCBI Taxonomy" id="145483"/>
    <lineage>
        <taxon>Bacteria</taxon>
        <taxon>Bacillati</taxon>
        <taxon>Actinomycetota</taxon>
        <taxon>Actinomycetes</taxon>
        <taxon>Micrococcales</taxon>
        <taxon>Microbacteriaceae</taxon>
        <taxon>Frigoribacterium</taxon>
    </lineage>
</organism>
<reference evidence="9 11" key="2">
    <citation type="submission" date="2020-07" db="EMBL/GenBank/DDBJ databases">
        <title>Sequencing the genomes of 1000 actinobacteria strains.</title>
        <authorList>
            <person name="Klenk H.-P."/>
        </authorList>
    </citation>
    <scope>NUCLEOTIDE SEQUENCE [LARGE SCALE GENOMIC DNA]</scope>
    <source>
        <strain evidence="9 11">DSM 10309</strain>
    </source>
</reference>
<sequence>MTGSLAVLAVGTPGGTAVVYPASTDILWTSMIVAVVAAFALAVVTVLRSALSDRAKLLWLVLIVVLPPVGIIGWAVLGHDARRSRARRPRGRGTQR</sequence>
<evidence type="ECO:0000256" key="6">
    <source>
        <dbReference type="SAM" id="Phobius"/>
    </source>
</evidence>
<keyword evidence="10" id="KW-1185">Reference proteome</keyword>
<proteinExistence type="predicted"/>
<evidence type="ECO:0000256" key="4">
    <source>
        <dbReference type="ARBA" id="ARBA00022989"/>
    </source>
</evidence>
<feature type="domain" description="Cardiolipin synthase N-terminal" evidence="7">
    <location>
        <begin position="39"/>
        <end position="78"/>
    </location>
</feature>
<dbReference type="EMBL" id="JACGWW010000002">
    <property type="protein sequence ID" value="MBA8813822.1"/>
    <property type="molecule type" value="Genomic_DNA"/>
</dbReference>
<evidence type="ECO:0000256" key="2">
    <source>
        <dbReference type="ARBA" id="ARBA00022475"/>
    </source>
</evidence>
<evidence type="ECO:0000256" key="1">
    <source>
        <dbReference type="ARBA" id="ARBA00004651"/>
    </source>
</evidence>
<comment type="caution">
    <text evidence="9">The sequence shown here is derived from an EMBL/GenBank/DDBJ whole genome shotgun (WGS) entry which is preliminary data.</text>
</comment>
<evidence type="ECO:0000256" key="3">
    <source>
        <dbReference type="ARBA" id="ARBA00022692"/>
    </source>
</evidence>
<name>A0A7W3PJG9_9MICO</name>
<gene>
    <name evidence="9" type="ORF">FB463_002071</name>
    <name evidence="8" type="ORF">FFA01_05130</name>
</gene>
<evidence type="ECO:0000313" key="10">
    <source>
        <dbReference type="Proteomes" id="UP000321154"/>
    </source>
</evidence>
<evidence type="ECO:0000313" key="11">
    <source>
        <dbReference type="Proteomes" id="UP000522688"/>
    </source>
</evidence>
<comment type="subcellular location">
    <subcellularLocation>
        <location evidence="1">Cell membrane</location>
        <topology evidence="1">Multi-pass membrane protein</topology>
    </subcellularLocation>
</comment>
<dbReference type="RefSeq" id="WP_208720830.1">
    <property type="nucleotide sequence ID" value="NZ_BAAAHR010000003.1"/>
</dbReference>
<feature type="transmembrane region" description="Helical" evidence="6">
    <location>
        <begin position="27"/>
        <end position="50"/>
    </location>
</feature>
<evidence type="ECO:0000259" key="7">
    <source>
        <dbReference type="Pfam" id="PF13396"/>
    </source>
</evidence>
<keyword evidence="9" id="KW-0808">Transferase</keyword>
<dbReference type="EMBL" id="BJUV01000003">
    <property type="protein sequence ID" value="GEK82204.1"/>
    <property type="molecule type" value="Genomic_DNA"/>
</dbReference>
<keyword evidence="4 6" id="KW-1133">Transmembrane helix</keyword>